<evidence type="ECO:0000256" key="1">
    <source>
        <dbReference type="SAM" id="MobiDB-lite"/>
    </source>
</evidence>
<name>A0A9W4UHG1_9PLEO</name>
<accession>A0A9W4UHG1</accession>
<dbReference type="Pfam" id="PF00092">
    <property type="entry name" value="VWA"/>
    <property type="match status" value="1"/>
</dbReference>
<dbReference type="AlphaFoldDB" id="A0A9W4UHG1"/>
<keyword evidence="4" id="KW-1185">Reference proteome</keyword>
<dbReference type="OrthoDB" id="2142040at2759"/>
<dbReference type="PANTHER" id="PTHR34706">
    <property type="entry name" value="SLR1338 PROTEIN"/>
    <property type="match status" value="1"/>
</dbReference>
<dbReference type="PROSITE" id="PS50234">
    <property type="entry name" value="VWFA"/>
    <property type="match status" value="1"/>
</dbReference>
<gene>
    <name evidence="3" type="ORF">PDIGIT_LOCUS9712</name>
</gene>
<dbReference type="SMART" id="SM00327">
    <property type="entry name" value="VWA"/>
    <property type="match status" value="1"/>
</dbReference>
<reference evidence="3" key="1">
    <citation type="submission" date="2023-01" db="EMBL/GenBank/DDBJ databases">
        <authorList>
            <person name="Van Ghelder C."/>
            <person name="Rancurel C."/>
        </authorList>
    </citation>
    <scope>NUCLEOTIDE SEQUENCE</scope>
    <source>
        <strain evidence="3">CNCM I-4278</strain>
    </source>
</reference>
<dbReference type="EMBL" id="CAOQHR010000006">
    <property type="protein sequence ID" value="CAI6336608.1"/>
    <property type="molecule type" value="Genomic_DNA"/>
</dbReference>
<protein>
    <recommendedName>
        <fullName evidence="2">VWFA domain-containing protein</fullName>
    </recommendedName>
</protein>
<dbReference type="InterPro" id="IPR036465">
    <property type="entry name" value="vWFA_dom_sf"/>
</dbReference>
<dbReference type="PANTHER" id="PTHR34706:SF1">
    <property type="entry name" value="VWFA DOMAIN-CONTAINING PROTEIN"/>
    <property type="match status" value="1"/>
</dbReference>
<feature type="compositionally biased region" description="Polar residues" evidence="1">
    <location>
        <begin position="21"/>
        <end position="35"/>
    </location>
</feature>
<evidence type="ECO:0000259" key="2">
    <source>
        <dbReference type="PROSITE" id="PS50234"/>
    </source>
</evidence>
<dbReference type="SUPFAM" id="SSF53300">
    <property type="entry name" value="vWA-like"/>
    <property type="match status" value="1"/>
</dbReference>
<comment type="caution">
    <text evidence="3">The sequence shown here is derived from an EMBL/GenBank/DDBJ whole genome shotgun (WGS) entry which is preliminary data.</text>
</comment>
<dbReference type="Gene3D" id="3.40.50.410">
    <property type="entry name" value="von Willebrand factor, type A domain"/>
    <property type="match status" value="1"/>
</dbReference>
<dbReference type="Proteomes" id="UP001152607">
    <property type="component" value="Unassembled WGS sequence"/>
</dbReference>
<feature type="region of interest" description="Disordered" evidence="1">
    <location>
        <begin position="1"/>
        <end position="112"/>
    </location>
</feature>
<sequence length="351" mass="38315">MSLHTTTFTSYLHNHNHNTPRSRFSSGRNQQTTEMGLTDRLKRSLSRRSSNPPEQKSASSRGSTFLSPQSNNPFTSGSPPTRRPDTNNTASLSSAHDPPPAYTAAQPSASTQYPAAPIVTSTADDAYTFLESFDTIFVIDDSGSMAGRGWRETAEALKLITPICASHDADGIDIYFLNHPDSPFHKNVTSAGTVAEIFQSVRPSGATPTGQKLHKILTPYLRKYQERPDSTKPINVIVITDGVPTDDVESPLVAVAKKLDKLEAPAWQVGVQFFQVGNDREAREHLKKLDDEMREISGVSDLRDMVDTVAFQGDGGAALTHTGVLKVVCGSINRRLDRNSKELHRGGLRGD</sequence>
<proteinExistence type="predicted"/>
<feature type="compositionally biased region" description="Polar residues" evidence="1">
    <location>
        <begin position="51"/>
        <end position="79"/>
    </location>
</feature>
<dbReference type="InterPro" id="IPR002035">
    <property type="entry name" value="VWF_A"/>
</dbReference>
<evidence type="ECO:0000313" key="3">
    <source>
        <dbReference type="EMBL" id="CAI6336608.1"/>
    </source>
</evidence>
<evidence type="ECO:0000313" key="4">
    <source>
        <dbReference type="Proteomes" id="UP001152607"/>
    </source>
</evidence>
<feature type="compositionally biased region" description="Polar residues" evidence="1">
    <location>
        <begin position="1"/>
        <end position="13"/>
    </location>
</feature>
<organism evidence="3 4">
    <name type="scientific">Periconia digitata</name>
    <dbReference type="NCBI Taxonomy" id="1303443"/>
    <lineage>
        <taxon>Eukaryota</taxon>
        <taxon>Fungi</taxon>
        <taxon>Dikarya</taxon>
        <taxon>Ascomycota</taxon>
        <taxon>Pezizomycotina</taxon>
        <taxon>Dothideomycetes</taxon>
        <taxon>Pleosporomycetidae</taxon>
        <taxon>Pleosporales</taxon>
        <taxon>Massarineae</taxon>
        <taxon>Periconiaceae</taxon>
        <taxon>Periconia</taxon>
    </lineage>
</organism>
<feature type="domain" description="VWFA" evidence="2">
    <location>
        <begin position="134"/>
        <end position="328"/>
    </location>
</feature>